<keyword evidence="3" id="KW-1185">Reference proteome</keyword>
<reference evidence="3" key="1">
    <citation type="submission" date="2017-01" db="EMBL/GenBank/DDBJ databases">
        <authorList>
            <person name="Varghese N."/>
            <person name="Submissions S."/>
        </authorList>
    </citation>
    <scope>NUCLEOTIDE SEQUENCE [LARGE SCALE GENOMIC DNA]</scope>
    <source>
        <strain evidence="3">DSM 22306</strain>
    </source>
</reference>
<gene>
    <name evidence="2" type="ORF">SAMN05421760_103234</name>
</gene>
<accession>A0A1N7L4V2</accession>
<dbReference type="AlphaFoldDB" id="A0A1N7L4V2"/>
<dbReference type="SUPFAM" id="SSF51182">
    <property type="entry name" value="RmlC-like cupins"/>
    <property type="match status" value="2"/>
</dbReference>
<evidence type="ECO:0000259" key="1">
    <source>
        <dbReference type="Pfam" id="PF12973"/>
    </source>
</evidence>
<dbReference type="Proteomes" id="UP000185999">
    <property type="component" value="Unassembled WGS sequence"/>
</dbReference>
<dbReference type="EMBL" id="FTOE01000003">
    <property type="protein sequence ID" value="SIS68844.1"/>
    <property type="molecule type" value="Genomic_DNA"/>
</dbReference>
<protein>
    <submittedName>
        <fullName evidence="2">Anti-ECFsigma factor, ChrR</fullName>
    </submittedName>
</protein>
<evidence type="ECO:0000313" key="2">
    <source>
        <dbReference type="EMBL" id="SIS68844.1"/>
    </source>
</evidence>
<feature type="domain" description="ChrR-like cupin" evidence="1">
    <location>
        <begin position="18"/>
        <end position="119"/>
    </location>
</feature>
<organism evidence="2 3">
    <name type="scientific">Neptunomonas antarctica</name>
    <dbReference type="NCBI Taxonomy" id="619304"/>
    <lineage>
        <taxon>Bacteria</taxon>
        <taxon>Pseudomonadati</taxon>
        <taxon>Pseudomonadota</taxon>
        <taxon>Gammaproteobacteria</taxon>
        <taxon>Oceanospirillales</taxon>
        <taxon>Oceanospirillaceae</taxon>
        <taxon>Neptunomonas</taxon>
    </lineage>
</organism>
<proteinExistence type="predicted"/>
<evidence type="ECO:0000313" key="3">
    <source>
        <dbReference type="Proteomes" id="UP000185999"/>
    </source>
</evidence>
<dbReference type="InterPro" id="IPR025979">
    <property type="entry name" value="ChrR-like_cupin_dom"/>
</dbReference>
<feature type="domain" description="ChrR-like cupin" evidence="1">
    <location>
        <begin position="126"/>
        <end position="234"/>
    </location>
</feature>
<dbReference type="STRING" id="619304.SAMN05421760_103234"/>
<name>A0A1N7L4V2_9GAMM</name>
<dbReference type="InterPro" id="IPR011051">
    <property type="entry name" value="RmlC_Cupin_sf"/>
</dbReference>
<dbReference type="Gene3D" id="2.60.120.10">
    <property type="entry name" value="Jelly Rolls"/>
    <property type="match status" value="2"/>
</dbReference>
<dbReference type="RefSeq" id="WP_054340575.1">
    <property type="nucleotide sequence ID" value="NZ_FTOE01000003.1"/>
</dbReference>
<dbReference type="InterPro" id="IPR014710">
    <property type="entry name" value="RmlC-like_jellyroll"/>
</dbReference>
<sequence length="238" mass="26548">MTAATVSNFTPTNMDRLQRCVIETAKCEWLPSPSKGVWRKPLEREAAEHGQVTSIVRYEPGTFFSAHTHTQGEEIFVLSGIFEDENGSYPAGTYLRNPPGSSHTPGSSVGCELWVKLNMFDMHDQEKVVLNTHEASWLPGLVDGLTVMPLHNFTSEATSAMTAEHTALVRWQKGTHFSPHRHMGGEEIFVLEGTFEDEFGQYPTGTWIRSPHESKHQPFSDEGCLILVKVGHLARLAD</sequence>
<dbReference type="Pfam" id="PF12973">
    <property type="entry name" value="Cupin_7"/>
    <property type="match status" value="2"/>
</dbReference>
<dbReference type="CDD" id="cd20303">
    <property type="entry name" value="cupin_ChrR_1"/>
    <property type="match status" value="2"/>
</dbReference>
<dbReference type="OrthoDB" id="9801227at2"/>